<feature type="chain" id="PRO_5045498154" description="DUF541 domain-containing protein" evidence="1">
    <location>
        <begin position="23"/>
        <end position="286"/>
    </location>
</feature>
<keyword evidence="1" id="KW-0732">Signal</keyword>
<reference evidence="3" key="1">
    <citation type="journal article" date="2019" name="Int. J. Syst. Evol. Microbiol.">
        <title>The Global Catalogue of Microorganisms (GCM) 10K type strain sequencing project: providing services to taxonomists for standard genome sequencing and annotation.</title>
        <authorList>
            <consortium name="The Broad Institute Genomics Platform"/>
            <consortium name="The Broad Institute Genome Sequencing Center for Infectious Disease"/>
            <person name="Wu L."/>
            <person name="Ma J."/>
        </authorList>
    </citation>
    <scope>NUCLEOTIDE SEQUENCE [LARGE SCALE GENOMIC DNA]</scope>
    <source>
        <strain evidence="3">KCTC 42248</strain>
    </source>
</reference>
<sequence>MKEFLKVIFSAALLLFSDCLFAQHNRSQRIFVKNPDAIYLGAFVSKSSINESEHIILDAPTDSLTVSSSLPILSKRFACNKLSYEKAVADMIEAANLSNFGSVGFASTQREFVNYADLNVLFGQEIDIESFLMTKATAPSTKTNLVFNVEHIFADFAADIKKREFDAEKLNGLEEDNIAYVSVVEYGRKAVLLVESNLGEDIVKEAINDAFEKGGIRSSKFKDVLANCTIRYISLDASTSPEELDLDPVERFVNYLENPVTKEDFKSPMSFHLSTLNNGMYLNEYP</sequence>
<name>A0ABW5NIY0_9SPHI</name>
<dbReference type="EMBL" id="JBHUMA010000006">
    <property type="protein sequence ID" value="MFD2598992.1"/>
    <property type="molecule type" value="Genomic_DNA"/>
</dbReference>
<accession>A0ABW5NIY0</accession>
<proteinExistence type="predicted"/>
<keyword evidence="3" id="KW-1185">Reference proteome</keyword>
<evidence type="ECO:0000313" key="3">
    <source>
        <dbReference type="Proteomes" id="UP001597393"/>
    </source>
</evidence>
<evidence type="ECO:0000313" key="2">
    <source>
        <dbReference type="EMBL" id="MFD2598992.1"/>
    </source>
</evidence>
<evidence type="ECO:0000256" key="1">
    <source>
        <dbReference type="SAM" id="SignalP"/>
    </source>
</evidence>
<evidence type="ECO:0008006" key="4">
    <source>
        <dbReference type="Google" id="ProtNLM"/>
    </source>
</evidence>
<feature type="signal peptide" evidence="1">
    <location>
        <begin position="1"/>
        <end position="22"/>
    </location>
</feature>
<dbReference type="InterPro" id="IPR036359">
    <property type="entry name" value="Thiol_cytolysin_sf"/>
</dbReference>
<dbReference type="SUPFAM" id="SSF56978">
    <property type="entry name" value="Perfringolysin"/>
    <property type="match status" value="1"/>
</dbReference>
<protein>
    <recommendedName>
        <fullName evidence="4">DUF541 domain-containing protein</fullName>
    </recommendedName>
</protein>
<dbReference type="RefSeq" id="WP_380869120.1">
    <property type="nucleotide sequence ID" value="NZ_JBHUMA010000006.1"/>
</dbReference>
<gene>
    <name evidence="2" type="ORF">ACFSQ3_08505</name>
</gene>
<comment type="caution">
    <text evidence="2">The sequence shown here is derived from an EMBL/GenBank/DDBJ whole genome shotgun (WGS) entry which is preliminary data.</text>
</comment>
<dbReference type="Proteomes" id="UP001597393">
    <property type="component" value="Unassembled WGS sequence"/>
</dbReference>
<organism evidence="2 3">
    <name type="scientific">Sphingobacterium corticis</name>
    <dbReference type="NCBI Taxonomy" id="1812823"/>
    <lineage>
        <taxon>Bacteria</taxon>
        <taxon>Pseudomonadati</taxon>
        <taxon>Bacteroidota</taxon>
        <taxon>Sphingobacteriia</taxon>
        <taxon>Sphingobacteriales</taxon>
        <taxon>Sphingobacteriaceae</taxon>
        <taxon>Sphingobacterium</taxon>
    </lineage>
</organism>
<dbReference type="Gene3D" id="3.40.30.40">
    <property type="entry name" value="Perfringolysin"/>
    <property type="match status" value="1"/>
</dbReference>